<organism evidence="7 8">
    <name type="scientific">Streptomyces sanyensis</name>
    <dbReference type="NCBI Taxonomy" id="568869"/>
    <lineage>
        <taxon>Bacteria</taxon>
        <taxon>Bacillati</taxon>
        <taxon>Actinomycetota</taxon>
        <taxon>Actinomycetes</taxon>
        <taxon>Kitasatosporales</taxon>
        <taxon>Streptomycetaceae</taxon>
        <taxon>Streptomyces</taxon>
    </lineage>
</organism>
<evidence type="ECO:0000256" key="4">
    <source>
        <dbReference type="ARBA" id="ARBA00023145"/>
    </source>
</evidence>
<keyword evidence="8" id="KW-1185">Reference proteome</keyword>
<keyword evidence="4" id="KW-0865">Zymogen</keyword>
<gene>
    <name evidence="7" type="ORF">GCM10023329_56610</name>
</gene>
<dbReference type="InterPro" id="IPR029055">
    <property type="entry name" value="Ntn_hydrolases_N"/>
</dbReference>
<evidence type="ECO:0000256" key="1">
    <source>
        <dbReference type="ARBA" id="ARBA00006586"/>
    </source>
</evidence>
<name>A0ABP9BJU2_9ACTN</name>
<keyword evidence="3" id="KW-0378">Hydrolase</keyword>
<dbReference type="InterPro" id="IPR023343">
    <property type="entry name" value="Penicillin_amidase_dom1"/>
</dbReference>
<dbReference type="Pfam" id="PF01804">
    <property type="entry name" value="Penicil_amidase"/>
    <property type="match status" value="1"/>
</dbReference>
<sequence length="824" mass="88009">MDMGEAMKRTTWRRRLGRTAVLATVWGLVTSALPATAEVRAAEARASGGPSVTIRYTEHGVPHIKADDYTGLGHGIGYAAAQDNLCLLADIYLTVGARRSLYLGPDGPAGAYGPAGSNLDSDLFHQQVIDSQVVENTLAEPAPIGPRSEVRDIVRGYVSGYNRYLRQTGGDGVTDPECRGADWLRPITEIDVYRQFHALGISGGSGRVIDAIVSARPPAPGPASRAERATPRSDAKAAAASVNEVLHRTEGMGSNAFAVGAEQSQNGRGLLLNNPHFPWTGPMRLWEAQLTVPGRMNVSGAAPLGIPLIRSGHTRNVAWGHTVSAAVPLGLYELDLASGDPRTYLVDGVPERMTQRTVRVPVRGADGAATTVERTLYSSRYGPVLGAAFGLPTEWTARTAYALRDANEGNLRGLNTWFDLNRAQSTEEVQDALVRTQGMPWVNTVAADKAGRTLFSGVHAVPHITDELAKRCSTPLGASIFPGTGLAILDGSRKDCAWGSSADAVVPGLLGPGELPVLRRGDYVANSNDSAWLTHPERPLTGYPRIVGSTGTERAPRTRMSLTALQERMAGTDGLPGRGFSRQTMQDLLFANRSKIAELAADDTARMCAALPGGRAPTSGGEPVDAGPACRALSNWDERFLTTSRGALLFTRFWTKLAERGGPSWRTPFDPADPVNTPRDLDTGNPGVPTAFGDAVEELNRLGIAPDAPLGEHQYVVRGDRKLPTHGGPSLLGPINVQIHSWDAAKGYGKVVYGPSFVQVVSFTDGACPDVARLLASSQSGDRTSPYYADQTELYAEGRMVKGRFCESEIEASPQLRTVELRMS</sequence>
<feature type="region of interest" description="Disordered" evidence="5">
    <location>
        <begin position="664"/>
        <end position="685"/>
    </location>
</feature>
<evidence type="ECO:0000256" key="5">
    <source>
        <dbReference type="SAM" id="MobiDB-lite"/>
    </source>
</evidence>
<dbReference type="Proteomes" id="UP001501147">
    <property type="component" value="Unassembled WGS sequence"/>
</dbReference>
<dbReference type="Gene3D" id="1.10.439.10">
    <property type="entry name" value="Penicillin Amidohydrolase, domain 1"/>
    <property type="match status" value="1"/>
</dbReference>
<dbReference type="PANTHER" id="PTHR34218:SF3">
    <property type="entry name" value="ACYL-HOMOSERINE LACTONE ACYLASE PVDQ"/>
    <property type="match status" value="1"/>
</dbReference>
<accession>A0ABP9BJU2</accession>
<evidence type="ECO:0000256" key="6">
    <source>
        <dbReference type="SAM" id="SignalP"/>
    </source>
</evidence>
<feature type="chain" id="PRO_5047437149" evidence="6">
    <location>
        <begin position="38"/>
        <end position="824"/>
    </location>
</feature>
<evidence type="ECO:0000313" key="7">
    <source>
        <dbReference type="EMBL" id="GAA4796481.1"/>
    </source>
</evidence>
<keyword evidence="2 6" id="KW-0732">Signal</keyword>
<feature type="signal peptide" evidence="6">
    <location>
        <begin position="1"/>
        <end position="37"/>
    </location>
</feature>
<comment type="similarity">
    <text evidence="1">Belongs to the peptidase S45 family.</text>
</comment>
<protein>
    <submittedName>
        <fullName evidence="7">Penicillin acylase family protein</fullName>
    </submittedName>
</protein>
<dbReference type="Gene3D" id="3.60.20.10">
    <property type="entry name" value="Glutamine Phosphoribosylpyrophosphate, subunit 1, domain 1"/>
    <property type="match status" value="1"/>
</dbReference>
<dbReference type="SUPFAM" id="SSF56235">
    <property type="entry name" value="N-terminal nucleophile aminohydrolases (Ntn hydrolases)"/>
    <property type="match status" value="1"/>
</dbReference>
<evidence type="ECO:0000313" key="8">
    <source>
        <dbReference type="Proteomes" id="UP001501147"/>
    </source>
</evidence>
<dbReference type="InterPro" id="IPR043147">
    <property type="entry name" value="Penicillin_amidase_A-knob"/>
</dbReference>
<evidence type="ECO:0000256" key="2">
    <source>
        <dbReference type="ARBA" id="ARBA00022729"/>
    </source>
</evidence>
<reference evidence="8" key="1">
    <citation type="journal article" date="2019" name="Int. J. Syst. Evol. Microbiol.">
        <title>The Global Catalogue of Microorganisms (GCM) 10K type strain sequencing project: providing services to taxonomists for standard genome sequencing and annotation.</title>
        <authorList>
            <consortium name="The Broad Institute Genomics Platform"/>
            <consortium name="The Broad Institute Genome Sequencing Center for Infectious Disease"/>
            <person name="Wu L."/>
            <person name="Ma J."/>
        </authorList>
    </citation>
    <scope>NUCLEOTIDE SEQUENCE [LARGE SCALE GENOMIC DNA]</scope>
    <source>
        <strain evidence="8">JCM 18324</strain>
    </source>
</reference>
<dbReference type="EMBL" id="BAABJV010000028">
    <property type="protein sequence ID" value="GAA4796481.1"/>
    <property type="molecule type" value="Genomic_DNA"/>
</dbReference>
<dbReference type="Gene3D" id="2.30.120.10">
    <property type="match status" value="1"/>
</dbReference>
<dbReference type="Gene3D" id="1.10.1400.10">
    <property type="match status" value="1"/>
</dbReference>
<comment type="caution">
    <text evidence="7">The sequence shown here is derived from an EMBL/GenBank/DDBJ whole genome shotgun (WGS) entry which is preliminary data.</text>
</comment>
<dbReference type="InterPro" id="IPR002692">
    <property type="entry name" value="S45"/>
</dbReference>
<proteinExistence type="inferred from homology"/>
<dbReference type="InterPro" id="IPR043146">
    <property type="entry name" value="Penicillin_amidase_N_B-knob"/>
</dbReference>
<dbReference type="PANTHER" id="PTHR34218">
    <property type="entry name" value="PEPTIDASE S45 PENICILLIN AMIDASE"/>
    <property type="match status" value="1"/>
</dbReference>
<evidence type="ECO:0000256" key="3">
    <source>
        <dbReference type="ARBA" id="ARBA00022801"/>
    </source>
</evidence>